<accession>L8GXH7</accession>
<dbReference type="Proteomes" id="UP000011083">
    <property type="component" value="Unassembled WGS sequence"/>
</dbReference>
<feature type="compositionally biased region" description="Acidic residues" evidence="1">
    <location>
        <begin position="63"/>
        <end position="85"/>
    </location>
</feature>
<keyword evidence="3" id="KW-1185">Reference proteome</keyword>
<sequence>MEADESVSDLLQARRQHKANAAAMAGLSLDSRVGKRMAPRGGGGTDHKQHLGKSLSRGKSLENADEGEEWEEETVNDDDYYDEVEESKQVEAASRIFYKSKSVAELLGVPVKPKAAESSSSSSSTSSDSSSSSSSAGNVSLATLSQSSQDSIDTLKTTTDHAHEERLNELVKRRQEMVRLEAKLKGLEEALVTERTELRRLESQLPPAANRFTTLIATKSSTALLQLRDEQLAAKAAKEQRKTARAEKKKAKEAKRKASAAGGSDSFTATPSNDTTDTSSSGGDGTTNTKVGAVLVGDLLRSGGR</sequence>
<dbReference type="RefSeq" id="XP_004339286.1">
    <property type="nucleotide sequence ID" value="XM_004339238.1"/>
</dbReference>
<feature type="region of interest" description="Disordered" evidence="1">
    <location>
        <begin position="236"/>
        <end position="305"/>
    </location>
</feature>
<gene>
    <name evidence="2" type="ORF">ACA1_060000</name>
</gene>
<feature type="region of interest" description="Disordered" evidence="1">
    <location>
        <begin position="109"/>
        <end position="167"/>
    </location>
</feature>
<dbReference type="AlphaFoldDB" id="L8GXH7"/>
<dbReference type="VEuPathDB" id="AmoebaDB:ACA1_060000"/>
<feature type="compositionally biased region" description="Basic residues" evidence="1">
    <location>
        <begin position="247"/>
        <end position="258"/>
    </location>
</feature>
<evidence type="ECO:0000256" key="1">
    <source>
        <dbReference type="SAM" id="MobiDB-lite"/>
    </source>
</evidence>
<dbReference type="GeneID" id="14917869"/>
<evidence type="ECO:0000313" key="2">
    <source>
        <dbReference type="EMBL" id="ELR17273.1"/>
    </source>
</evidence>
<dbReference type="KEGG" id="acan:ACA1_060000"/>
<protein>
    <submittedName>
        <fullName evidence="2">Uncharacterized protein</fullName>
    </submittedName>
</protein>
<name>L8GXH7_ACACF</name>
<feature type="region of interest" description="Disordered" evidence="1">
    <location>
        <begin position="1"/>
        <end position="86"/>
    </location>
</feature>
<feature type="compositionally biased region" description="Polar residues" evidence="1">
    <location>
        <begin position="136"/>
        <end position="157"/>
    </location>
</feature>
<feature type="compositionally biased region" description="Low complexity" evidence="1">
    <location>
        <begin position="272"/>
        <end position="289"/>
    </location>
</feature>
<feature type="compositionally biased region" description="Basic and acidic residues" evidence="1">
    <location>
        <begin position="158"/>
        <end position="167"/>
    </location>
</feature>
<organism evidence="2 3">
    <name type="scientific">Acanthamoeba castellanii (strain ATCC 30010 / Neff)</name>
    <dbReference type="NCBI Taxonomy" id="1257118"/>
    <lineage>
        <taxon>Eukaryota</taxon>
        <taxon>Amoebozoa</taxon>
        <taxon>Discosea</taxon>
        <taxon>Longamoebia</taxon>
        <taxon>Centramoebida</taxon>
        <taxon>Acanthamoebidae</taxon>
        <taxon>Acanthamoeba</taxon>
    </lineage>
</organism>
<dbReference type="EMBL" id="KB007974">
    <property type="protein sequence ID" value="ELR17273.1"/>
    <property type="molecule type" value="Genomic_DNA"/>
</dbReference>
<proteinExistence type="predicted"/>
<feature type="compositionally biased region" description="Low complexity" evidence="1">
    <location>
        <begin position="118"/>
        <end position="135"/>
    </location>
</feature>
<feature type="compositionally biased region" description="Basic and acidic residues" evidence="1">
    <location>
        <begin position="236"/>
        <end position="246"/>
    </location>
</feature>
<evidence type="ECO:0000313" key="3">
    <source>
        <dbReference type="Proteomes" id="UP000011083"/>
    </source>
</evidence>
<reference evidence="2 3" key="1">
    <citation type="journal article" date="2013" name="Genome Biol.">
        <title>Genome of Acanthamoeba castellanii highlights extensive lateral gene transfer and early evolution of tyrosine kinase signaling.</title>
        <authorList>
            <person name="Clarke M."/>
            <person name="Lohan A.J."/>
            <person name="Liu B."/>
            <person name="Lagkouvardos I."/>
            <person name="Roy S."/>
            <person name="Zafar N."/>
            <person name="Bertelli C."/>
            <person name="Schilde C."/>
            <person name="Kianianmomeni A."/>
            <person name="Burglin T.R."/>
            <person name="Frech C."/>
            <person name="Turcotte B."/>
            <person name="Kopec K.O."/>
            <person name="Synnott J.M."/>
            <person name="Choo C."/>
            <person name="Paponov I."/>
            <person name="Finkler A."/>
            <person name="Soon Heng Tan C."/>
            <person name="Hutchins A.P."/>
            <person name="Weinmeier T."/>
            <person name="Rattei T."/>
            <person name="Chu J.S."/>
            <person name="Gimenez G."/>
            <person name="Irimia M."/>
            <person name="Rigden D.J."/>
            <person name="Fitzpatrick D.A."/>
            <person name="Lorenzo-Morales J."/>
            <person name="Bateman A."/>
            <person name="Chiu C.H."/>
            <person name="Tang P."/>
            <person name="Hegemann P."/>
            <person name="Fromm H."/>
            <person name="Raoult D."/>
            <person name="Greub G."/>
            <person name="Miranda-Saavedra D."/>
            <person name="Chen N."/>
            <person name="Nash P."/>
            <person name="Ginger M.L."/>
            <person name="Horn M."/>
            <person name="Schaap P."/>
            <person name="Caler L."/>
            <person name="Loftus B."/>
        </authorList>
    </citation>
    <scope>NUCLEOTIDE SEQUENCE [LARGE SCALE GENOMIC DNA]</scope>
    <source>
        <strain evidence="2 3">Neff</strain>
    </source>
</reference>